<name>A0A0F9E145_9ZZZZ</name>
<protein>
    <submittedName>
        <fullName evidence="1">Uncharacterized protein</fullName>
    </submittedName>
</protein>
<gene>
    <name evidence="1" type="ORF">LCGC14_2481740</name>
</gene>
<dbReference type="InterPro" id="IPR045397">
    <property type="entry name" value="TumE-like"/>
</dbReference>
<accession>A0A0F9E145</accession>
<sequence>MANSENEPELILEHSIIDEYGNRVSQVIWRVPKSEDKPHGYKYSLAYIVDNERVIGYDNAEGKDDHRHYAGKVQPYEFKGIRLLTIDFMNDIYSYWEKHGEEENTKDRG</sequence>
<proteinExistence type="predicted"/>
<organism evidence="1">
    <name type="scientific">marine sediment metagenome</name>
    <dbReference type="NCBI Taxonomy" id="412755"/>
    <lineage>
        <taxon>unclassified sequences</taxon>
        <taxon>metagenomes</taxon>
        <taxon>ecological metagenomes</taxon>
    </lineage>
</organism>
<dbReference type="Pfam" id="PF20126">
    <property type="entry name" value="TumE"/>
    <property type="match status" value="1"/>
</dbReference>
<comment type="caution">
    <text evidence="1">The sequence shown here is derived from an EMBL/GenBank/DDBJ whole genome shotgun (WGS) entry which is preliminary data.</text>
</comment>
<dbReference type="AlphaFoldDB" id="A0A0F9E145"/>
<dbReference type="EMBL" id="LAZR01039109">
    <property type="protein sequence ID" value="KKL17818.1"/>
    <property type="molecule type" value="Genomic_DNA"/>
</dbReference>
<evidence type="ECO:0000313" key="1">
    <source>
        <dbReference type="EMBL" id="KKL17818.1"/>
    </source>
</evidence>
<reference evidence="1" key="1">
    <citation type="journal article" date="2015" name="Nature">
        <title>Complex archaea that bridge the gap between prokaryotes and eukaryotes.</title>
        <authorList>
            <person name="Spang A."/>
            <person name="Saw J.H."/>
            <person name="Jorgensen S.L."/>
            <person name="Zaremba-Niedzwiedzka K."/>
            <person name="Martijn J."/>
            <person name="Lind A.E."/>
            <person name="van Eijk R."/>
            <person name="Schleper C."/>
            <person name="Guy L."/>
            <person name="Ettema T.J."/>
        </authorList>
    </citation>
    <scope>NUCLEOTIDE SEQUENCE</scope>
</reference>